<accession>A0A1V6P7E3</accession>
<protein>
    <recommendedName>
        <fullName evidence="1">HNH nuclease domain-containing protein</fullName>
    </recommendedName>
</protein>
<evidence type="ECO:0000313" key="2">
    <source>
        <dbReference type="EMBL" id="OQD72920.1"/>
    </source>
</evidence>
<comment type="caution">
    <text evidence="2">The sequence shown here is derived from an EMBL/GenBank/DDBJ whole genome shotgun (WGS) entry which is preliminary data.</text>
</comment>
<name>A0A1V6P7E3_PENDC</name>
<dbReference type="Proteomes" id="UP000191522">
    <property type="component" value="Unassembled WGS sequence"/>
</dbReference>
<dbReference type="AlphaFoldDB" id="A0A1V6P7E3"/>
<feature type="domain" description="HNH nuclease" evidence="1">
    <location>
        <begin position="145"/>
        <end position="242"/>
    </location>
</feature>
<dbReference type="OrthoDB" id="2104739at2759"/>
<sequence>MPTQHQETGLLTLSTEIEASETWPTLLSTATTKIDKYKPLGHTLEDILVPSLKAFLAWLPPGGRESIARDIEQTTTDQELYDVFHNLLTGLAVLMKARSKPSTVTPSPHAKRRANVETVAASVDQPNSRDATFAALCRRRDNDRCVITGEMDTKACEGLGFPEGIDFGPTEGAHIIPFAYASWDKSTASPEDNLSAWEILYRCFPLLRKPGGVNAESINNISNGITLQDYVHTQFGQFAIALQPTDQIHRYQVKYYKRYPSRLRQHLPAYVELKAANDAQDLALPNPDFLDCHYRLAEILNASGMAESIEQHFQDWDDIKALSSEGLREDGATDIARILEAGLWERVIG</sequence>
<keyword evidence="3" id="KW-1185">Reference proteome</keyword>
<dbReference type="Pfam" id="PF13391">
    <property type="entry name" value="HNH_2"/>
    <property type="match status" value="1"/>
</dbReference>
<reference evidence="3" key="1">
    <citation type="journal article" date="2017" name="Nat. Microbiol.">
        <title>Global analysis of biosynthetic gene clusters reveals vast potential of secondary metabolite production in Penicillium species.</title>
        <authorList>
            <person name="Nielsen J.C."/>
            <person name="Grijseels S."/>
            <person name="Prigent S."/>
            <person name="Ji B."/>
            <person name="Dainat J."/>
            <person name="Nielsen K.F."/>
            <person name="Frisvad J.C."/>
            <person name="Workman M."/>
            <person name="Nielsen J."/>
        </authorList>
    </citation>
    <scope>NUCLEOTIDE SEQUENCE [LARGE SCALE GENOMIC DNA]</scope>
    <source>
        <strain evidence="3">IBT 11843</strain>
    </source>
</reference>
<organism evidence="2 3">
    <name type="scientific">Penicillium decumbens</name>
    <dbReference type="NCBI Taxonomy" id="69771"/>
    <lineage>
        <taxon>Eukaryota</taxon>
        <taxon>Fungi</taxon>
        <taxon>Dikarya</taxon>
        <taxon>Ascomycota</taxon>
        <taxon>Pezizomycotina</taxon>
        <taxon>Eurotiomycetes</taxon>
        <taxon>Eurotiomycetidae</taxon>
        <taxon>Eurotiales</taxon>
        <taxon>Aspergillaceae</taxon>
        <taxon>Penicillium</taxon>
    </lineage>
</organism>
<evidence type="ECO:0000259" key="1">
    <source>
        <dbReference type="Pfam" id="PF13391"/>
    </source>
</evidence>
<gene>
    <name evidence="2" type="ORF">PENDEC_c018G05215</name>
</gene>
<dbReference type="OMA" id="MIHDRIT"/>
<dbReference type="STRING" id="69771.A0A1V6P7E3"/>
<evidence type="ECO:0000313" key="3">
    <source>
        <dbReference type="Proteomes" id="UP000191522"/>
    </source>
</evidence>
<dbReference type="InterPro" id="IPR003615">
    <property type="entry name" value="HNH_nuc"/>
</dbReference>
<dbReference type="EMBL" id="MDYL01000018">
    <property type="protein sequence ID" value="OQD72920.1"/>
    <property type="molecule type" value="Genomic_DNA"/>
</dbReference>
<proteinExistence type="predicted"/>